<gene>
    <name evidence="7" type="ORF">FB45DRAFT_820261</name>
</gene>
<evidence type="ECO:0000256" key="1">
    <source>
        <dbReference type="ARBA" id="ARBA00007387"/>
    </source>
</evidence>
<evidence type="ECO:0000313" key="8">
    <source>
        <dbReference type="Proteomes" id="UP001221142"/>
    </source>
</evidence>
<keyword evidence="5" id="KW-0539">Nucleus</keyword>
<dbReference type="InterPro" id="IPR029058">
    <property type="entry name" value="AB_hydrolase_fold"/>
</dbReference>
<name>A0AAD7CKL5_9AGAR</name>
<keyword evidence="2" id="KW-0812">Transmembrane</keyword>
<evidence type="ECO:0008006" key="9">
    <source>
        <dbReference type="Google" id="ProtNLM"/>
    </source>
</evidence>
<keyword evidence="3" id="KW-1133">Transmembrane helix</keyword>
<evidence type="ECO:0000313" key="7">
    <source>
        <dbReference type="EMBL" id="KAJ7650856.1"/>
    </source>
</evidence>
<sequence>MPTTSSSSLTPLGRHVFIQGPSSDAVPASPNDPTVVVIFGWMSARMSHLKKYVSSYREIYPGSTIFLVRSELHIFCASNSTMDAQFKPMCEVIESLGCLENRQRILTHSFSNGGALHLLAFNRAISLWNKNMAEHAPHNPSALIIDSAPGGETLGRAQNALTAHIKSPIFRRIAKIIVFLVYCFAWTRGQIFGIPSPIAVMLIALRRPRILPWIDARTPRLYVYSHGDEMVPAEDIEAHALLSESAGLDVRRLCFEKSPHVAHARFHPEEYWSAVRKVWADACARVA</sequence>
<keyword evidence="8" id="KW-1185">Reference proteome</keyword>
<proteinExistence type="inferred from homology"/>
<dbReference type="SUPFAM" id="SSF53474">
    <property type="entry name" value="alpha/beta-Hydrolases"/>
    <property type="match status" value="1"/>
</dbReference>
<comment type="caution">
    <text evidence="7">The sequence shown here is derived from an EMBL/GenBank/DDBJ whole genome shotgun (WGS) entry which is preliminary data.</text>
</comment>
<evidence type="ECO:0000256" key="3">
    <source>
        <dbReference type="ARBA" id="ARBA00022989"/>
    </source>
</evidence>
<dbReference type="PANTHER" id="PTHR12265:SF30">
    <property type="entry name" value="TRANSMEMBRANE PROTEIN 53"/>
    <property type="match status" value="1"/>
</dbReference>
<reference evidence="7" key="1">
    <citation type="submission" date="2023-03" db="EMBL/GenBank/DDBJ databases">
        <title>Massive genome expansion in bonnet fungi (Mycena s.s.) driven by repeated elements and novel gene families across ecological guilds.</title>
        <authorList>
            <consortium name="Lawrence Berkeley National Laboratory"/>
            <person name="Harder C.B."/>
            <person name="Miyauchi S."/>
            <person name="Viragh M."/>
            <person name="Kuo A."/>
            <person name="Thoen E."/>
            <person name="Andreopoulos B."/>
            <person name="Lu D."/>
            <person name="Skrede I."/>
            <person name="Drula E."/>
            <person name="Henrissat B."/>
            <person name="Morin E."/>
            <person name="Kohler A."/>
            <person name="Barry K."/>
            <person name="LaButti K."/>
            <person name="Morin E."/>
            <person name="Salamov A."/>
            <person name="Lipzen A."/>
            <person name="Mereny Z."/>
            <person name="Hegedus B."/>
            <person name="Baldrian P."/>
            <person name="Stursova M."/>
            <person name="Weitz H."/>
            <person name="Taylor A."/>
            <person name="Grigoriev I.V."/>
            <person name="Nagy L.G."/>
            <person name="Martin F."/>
            <person name="Kauserud H."/>
        </authorList>
    </citation>
    <scope>NUCLEOTIDE SEQUENCE</scope>
    <source>
        <strain evidence="7">9284</strain>
    </source>
</reference>
<dbReference type="Proteomes" id="UP001221142">
    <property type="component" value="Unassembled WGS sequence"/>
</dbReference>
<organism evidence="7 8">
    <name type="scientific">Roridomyces roridus</name>
    <dbReference type="NCBI Taxonomy" id="1738132"/>
    <lineage>
        <taxon>Eukaryota</taxon>
        <taxon>Fungi</taxon>
        <taxon>Dikarya</taxon>
        <taxon>Basidiomycota</taxon>
        <taxon>Agaricomycotina</taxon>
        <taxon>Agaricomycetes</taxon>
        <taxon>Agaricomycetidae</taxon>
        <taxon>Agaricales</taxon>
        <taxon>Marasmiineae</taxon>
        <taxon>Mycenaceae</taxon>
        <taxon>Roridomyces</taxon>
    </lineage>
</organism>
<evidence type="ECO:0000256" key="5">
    <source>
        <dbReference type="ARBA" id="ARBA00023242"/>
    </source>
</evidence>
<keyword evidence="4" id="KW-0472">Membrane</keyword>
<dbReference type="EMBL" id="JARKIF010000001">
    <property type="protein sequence ID" value="KAJ7650856.1"/>
    <property type="molecule type" value="Genomic_DNA"/>
</dbReference>
<protein>
    <recommendedName>
        <fullName evidence="9">Indole-diterpene biosynthesis protein PaxU</fullName>
    </recommendedName>
</protein>
<evidence type="ECO:0000256" key="2">
    <source>
        <dbReference type="ARBA" id="ARBA00022692"/>
    </source>
</evidence>
<comment type="similarity">
    <text evidence="1">Belongs to the TMEM53 family.</text>
</comment>
<comment type="subcellular location">
    <subcellularLocation>
        <location evidence="6">Nucleus outer membrane</location>
        <topology evidence="6">Single-pass membrane protein</topology>
    </subcellularLocation>
</comment>
<dbReference type="InterPro" id="IPR008547">
    <property type="entry name" value="DUF829_TMEM53"/>
</dbReference>
<dbReference type="AlphaFoldDB" id="A0AAD7CKL5"/>
<dbReference type="Pfam" id="PF05705">
    <property type="entry name" value="DUF829"/>
    <property type="match status" value="1"/>
</dbReference>
<evidence type="ECO:0000256" key="6">
    <source>
        <dbReference type="ARBA" id="ARBA00034303"/>
    </source>
</evidence>
<dbReference type="PANTHER" id="PTHR12265">
    <property type="entry name" value="TRANSMEMBRANE PROTEIN 53"/>
    <property type="match status" value="1"/>
</dbReference>
<evidence type="ECO:0000256" key="4">
    <source>
        <dbReference type="ARBA" id="ARBA00023136"/>
    </source>
</evidence>
<dbReference type="GO" id="GO:0005640">
    <property type="term" value="C:nuclear outer membrane"/>
    <property type="evidence" value="ECO:0007669"/>
    <property type="project" value="UniProtKB-SubCell"/>
</dbReference>
<accession>A0AAD7CKL5</accession>